<feature type="signal peptide" evidence="1">
    <location>
        <begin position="1"/>
        <end position="24"/>
    </location>
</feature>
<accession>A0ABN8G3G6</accession>
<dbReference type="SUPFAM" id="SSF55383">
    <property type="entry name" value="Copper amine oxidase, domain N"/>
    <property type="match status" value="1"/>
</dbReference>
<name>A0ABN8G3G6_9BACL</name>
<keyword evidence="1" id="KW-0732">Signal</keyword>
<proteinExistence type="predicted"/>
<evidence type="ECO:0000259" key="2">
    <source>
        <dbReference type="Pfam" id="PF07833"/>
    </source>
</evidence>
<dbReference type="Gene3D" id="3.30.457.10">
    <property type="entry name" value="Copper amine oxidase-like, N-terminal domain"/>
    <property type="match status" value="1"/>
</dbReference>
<reference evidence="3" key="1">
    <citation type="submission" date="2022-01" db="EMBL/GenBank/DDBJ databases">
        <authorList>
            <person name="Criscuolo A."/>
        </authorList>
    </citation>
    <scope>NUCLEOTIDE SEQUENCE</scope>
    <source>
        <strain evidence="3">CIP111893</strain>
    </source>
</reference>
<evidence type="ECO:0000313" key="4">
    <source>
        <dbReference type="Proteomes" id="UP000838686"/>
    </source>
</evidence>
<gene>
    <name evidence="3" type="ORF">PAECIP111893_01153</name>
</gene>
<dbReference type="InterPro" id="IPR012854">
    <property type="entry name" value="Cu_amine_oxidase-like_N"/>
</dbReference>
<dbReference type="Proteomes" id="UP000838686">
    <property type="component" value="Unassembled WGS sequence"/>
</dbReference>
<feature type="domain" description="Copper amine oxidase-like N-terminal" evidence="2">
    <location>
        <begin position="27"/>
        <end position="79"/>
    </location>
</feature>
<organism evidence="3 4">
    <name type="scientific">Paenibacillus plantiphilus</name>
    <dbReference type="NCBI Taxonomy" id="2905650"/>
    <lineage>
        <taxon>Bacteria</taxon>
        <taxon>Bacillati</taxon>
        <taxon>Bacillota</taxon>
        <taxon>Bacilli</taxon>
        <taxon>Bacillales</taxon>
        <taxon>Paenibacillaceae</taxon>
        <taxon>Paenibacillus</taxon>
    </lineage>
</organism>
<evidence type="ECO:0000313" key="3">
    <source>
        <dbReference type="EMBL" id="CAH1198890.1"/>
    </source>
</evidence>
<comment type="caution">
    <text evidence="3">The sequence shown here is derived from an EMBL/GenBank/DDBJ whole genome shotgun (WGS) entry which is preliminary data.</text>
</comment>
<protein>
    <recommendedName>
        <fullName evidence="2">Copper amine oxidase-like N-terminal domain-containing protein</fullName>
    </recommendedName>
</protein>
<dbReference type="EMBL" id="CAKMMF010000005">
    <property type="protein sequence ID" value="CAH1198890.1"/>
    <property type="molecule type" value="Genomic_DNA"/>
</dbReference>
<evidence type="ECO:0000256" key="1">
    <source>
        <dbReference type="SAM" id="SignalP"/>
    </source>
</evidence>
<dbReference type="Pfam" id="PF07833">
    <property type="entry name" value="Cu_amine_oxidN1"/>
    <property type="match status" value="1"/>
</dbReference>
<dbReference type="InterPro" id="IPR036582">
    <property type="entry name" value="Mao_N_sf"/>
</dbReference>
<dbReference type="RefSeq" id="WP_236339517.1">
    <property type="nucleotide sequence ID" value="NZ_CAKMMF010000005.1"/>
</dbReference>
<feature type="chain" id="PRO_5047041916" description="Copper amine oxidase-like N-terminal domain-containing protein" evidence="1">
    <location>
        <begin position="25"/>
        <end position="212"/>
    </location>
</feature>
<sequence length="212" mass="23747">MKRLAKIGLISLGCALIFSAGAYAATAMTTPKIFVNNNQVKTSTQPKIIDGNVYVPIRAISDGFGTPISWDNKTKTVYVNSDPNFKQERGWVSYVSSRNPIYRFIMAYDERDYDAIKNLVSDNFTTDIYSEFPVGTLDMASIVDFRAVESTDDKFTVQIVQRVTAEDDYKIKVEKWGFTYSPDGKIGSVKVVPNSTQYLDRYTVFPGASFGE</sequence>
<keyword evidence="4" id="KW-1185">Reference proteome</keyword>